<evidence type="ECO:0000313" key="2">
    <source>
        <dbReference type="Proteomes" id="UP001267638"/>
    </source>
</evidence>
<dbReference type="RefSeq" id="WP_310227386.1">
    <property type="nucleotide sequence ID" value="NZ_JAVDWV010000021.1"/>
</dbReference>
<proteinExistence type="predicted"/>
<gene>
    <name evidence="1" type="ORF">J2W40_003700</name>
</gene>
<reference evidence="1 2" key="1">
    <citation type="submission" date="2023-07" db="EMBL/GenBank/DDBJ databases">
        <title>Sorghum-associated microbial communities from plants grown in Nebraska, USA.</title>
        <authorList>
            <person name="Schachtman D."/>
        </authorList>
    </citation>
    <scope>NUCLEOTIDE SEQUENCE [LARGE SCALE GENOMIC DNA]</scope>
    <source>
        <strain evidence="1 2">4256</strain>
    </source>
</reference>
<dbReference type="Proteomes" id="UP001267638">
    <property type="component" value="Unassembled WGS sequence"/>
</dbReference>
<dbReference type="EMBL" id="JAVDWV010000021">
    <property type="protein sequence ID" value="MDR7156854.1"/>
    <property type="molecule type" value="Genomic_DNA"/>
</dbReference>
<accession>A0ABU1X5V4</accession>
<organism evidence="1 2">
    <name type="scientific">Sphingobium xenophagum</name>
    <dbReference type="NCBI Taxonomy" id="121428"/>
    <lineage>
        <taxon>Bacteria</taxon>
        <taxon>Pseudomonadati</taxon>
        <taxon>Pseudomonadota</taxon>
        <taxon>Alphaproteobacteria</taxon>
        <taxon>Sphingomonadales</taxon>
        <taxon>Sphingomonadaceae</taxon>
        <taxon>Sphingobium</taxon>
    </lineage>
</organism>
<evidence type="ECO:0008006" key="3">
    <source>
        <dbReference type="Google" id="ProtNLM"/>
    </source>
</evidence>
<keyword evidence="2" id="KW-1185">Reference proteome</keyword>
<evidence type="ECO:0000313" key="1">
    <source>
        <dbReference type="EMBL" id="MDR7156854.1"/>
    </source>
</evidence>
<name>A0ABU1X5V4_SPHXE</name>
<protein>
    <recommendedName>
        <fullName evidence="3">Apea-like HEPN domain-containing protein</fullName>
    </recommendedName>
</protein>
<sequence>MPTLRRLIQNATNAVLPIESVPETRMPIRRQSRLVSDAELTELLARFEAGTTVDENRVLHFHHLDSGELERILPDAFEADPGFTGRQLRYLLREALWTSRKNGPLTNDALLSEARRIARLRLSQPPRRYAMWTKFRARQMAFASSFRLSWNEVSFQSASDLPVYMQQDEYFLNGYGDVDPRMPIFFGYLITRCDARDEENAVARMLDATDIVMALFNMYEMRGRWAKGNERWAEGKLWHGPYHFVFEGRRFLGGEHVWFNSEFDEEAWGVHPIDMPAVLRFIPQVRAALAALTVHPLRGVLVRVLRLMQNAMGSRDQSYSLLRYWSALEQLYGDPQAREKNYTRIIQRAAFAEHDPLIARWKLGHISRVRNEYVHARDHDDDLRVMAQYLRMLLTRHVHYLMLHAPNVRSHAHWLEIVDLPSDEALLRERKDVIDMRLAIISQGRRQGEADVPSD</sequence>
<comment type="caution">
    <text evidence="1">The sequence shown here is derived from an EMBL/GenBank/DDBJ whole genome shotgun (WGS) entry which is preliminary data.</text>
</comment>